<organism evidence="2 3">
    <name type="scientific">Digitaria exilis</name>
    <dbReference type="NCBI Taxonomy" id="1010633"/>
    <lineage>
        <taxon>Eukaryota</taxon>
        <taxon>Viridiplantae</taxon>
        <taxon>Streptophyta</taxon>
        <taxon>Embryophyta</taxon>
        <taxon>Tracheophyta</taxon>
        <taxon>Spermatophyta</taxon>
        <taxon>Magnoliopsida</taxon>
        <taxon>Liliopsida</taxon>
        <taxon>Poales</taxon>
        <taxon>Poaceae</taxon>
        <taxon>PACMAD clade</taxon>
        <taxon>Panicoideae</taxon>
        <taxon>Panicodae</taxon>
        <taxon>Paniceae</taxon>
        <taxon>Anthephorinae</taxon>
        <taxon>Digitaria</taxon>
    </lineage>
</organism>
<accession>A0A835EXV8</accession>
<protein>
    <recommendedName>
        <fullName evidence="1">Disease resistance protein At4g27190-like leucine-rich repeats domain-containing protein</fullName>
    </recommendedName>
</protein>
<dbReference type="SUPFAM" id="SSF52047">
    <property type="entry name" value="RNI-like"/>
    <property type="match status" value="1"/>
</dbReference>
<keyword evidence="3" id="KW-1185">Reference proteome</keyword>
<dbReference type="Pfam" id="PF23247">
    <property type="entry name" value="LRR_RPS2"/>
    <property type="match status" value="1"/>
</dbReference>
<proteinExistence type="predicted"/>
<evidence type="ECO:0000313" key="2">
    <source>
        <dbReference type="EMBL" id="KAF8721709.1"/>
    </source>
</evidence>
<dbReference type="EMBL" id="JACEFO010001681">
    <property type="protein sequence ID" value="KAF8721709.1"/>
    <property type="molecule type" value="Genomic_DNA"/>
</dbReference>
<evidence type="ECO:0000313" key="3">
    <source>
        <dbReference type="Proteomes" id="UP000636709"/>
    </source>
</evidence>
<dbReference type="PANTHER" id="PTHR33463:SF194">
    <property type="entry name" value="OS04G0431700 PROTEIN"/>
    <property type="match status" value="1"/>
</dbReference>
<dbReference type="SUPFAM" id="SSF52058">
    <property type="entry name" value="L domain-like"/>
    <property type="match status" value="1"/>
</dbReference>
<dbReference type="InterPro" id="IPR032675">
    <property type="entry name" value="LRR_dom_sf"/>
</dbReference>
<dbReference type="PANTHER" id="PTHR33463">
    <property type="entry name" value="NB-ARC DOMAIN-CONTAINING PROTEIN-RELATED"/>
    <property type="match status" value="1"/>
</dbReference>
<dbReference type="AlphaFoldDB" id="A0A835EXV8"/>
<sequence>MREVHLAKTDIGGAREEIFNLIERDHNNINIYFDGWTSFGAVAVLRSIAQVLPSMKDPPPKLCFGRIIYIDCSSWTSKRVMQKVIAQQLILENEIMAIFDEQDEENDFNGLDLGSTDAIRSVAAVIDNTLRASRFMMIFINGSDEEVVLGTLGIPEYSDCVILWTFSASLVTMNTFEHHDEIKKKLRYADVFLWSFHPMCLARSEFIALFQEEASSIVARYPYDNTVMELEGRVDSASTSMWALFLNSVRVIDLYYTVWVEILSEEKIKLMANLMELDIEGVKWPRWISNHLIHKMLPNLQRLRIIKPMYDEAAETETSNIGESFLLTDSTSLEILDLSGSTRVTGSISSKASHLQEITLDGCEGLGDVMLPNNSWLRSFSFDGCGPSEASHWASTIELPPPMSRPNQAPIDANKKKGVVKTSIISLQGCGRLDKLFLRGLPNLVELDLSGCAIKVLDFRSTVVDVPMLKRLFMIGCERLCAIKWGSDDDEKVPQKLQMIYVDTLPRSRRVSRPPSLDVEQKSFQLQINASTTDARFARSLFAPIDQAYSSTYYFNIRIISSAACRITTGAILQPAARASNKTMMAGSSSDQQRQHYCLAGGVLMYGDVFTKVGDIPAMTQAFPQAPMEQSDRHIEIGGESRSLQREAEDPDANNLASLMRFYTESVHVHDVSTCSNIMSSMHWYSLRLCRIPRLQAIFPPGALDHAGRLEIMGDSDLLMARCVWSKGGFSYNLDHLKSLRHLHLRCCPSLHLALAMCRRPSLPHLETLYIIHCGNLRHVFVPDDEKIQHSSIEFPKLMTIHLHDLPALQQICEGTKMMAPALETINIRGCWSLRSLPALLGRKPGMKKPAVEVEKDVWDVLQWDGVDASHHPSLYEAPVHSRFYKRCMLRRTVLRYAHIHIHALVLHQVVSS</sequence>
<comment type="caution">
    <text evidence="2">The sequence shown here is derived from an EMBL/GenBank/DDBJ whole genome shotgun (WGS) entry which is preliminary data.</text>
</comment>
<dbReference type="InterPro" id="IPR050905">
    <property type="entry name" value="Plant_NBS-LRR"/>
</dbReference>
<name>A0A835EXV8_9POAL</name>
<dbReference type="Proteomes" id="UP000636709">
    <property type="component" value="Unassembled WGS sequence"/>
</dbReference>
<gene>
    <name evidence="2" type="ORF">HU200_022882</name>
</gene>
<dbReference type="InterPro" id="IPR057135">
    <property type="entry name" value="At4g27190-like_LRR"/>
</dbReference>
<dbReference type="Gene3D" id="3.80.10.10">
    <property type="entry name" value="Ribonuclease Inhibitor"/>
    <property type="match status" value="2"/>
</dbReference>
<dbReference type="OrthoDB" id="614998at2759"/>
<evidence type="ECO:0000259" key="1">
    <source>
        <dbReference type="Pfam" id="PF23247"/>
    </source>
</evidence>
<reference evidence="2" key="1">
    <citation type="submission" date="2020-07" db="EMBL/GenBank/DDBJ databases">
        <title>Genome sequence and genetic diversity analysis of an under-domesticated orphan crop, white fonio (Digitaria exilis).</title>
        <authorList>
            <person name="Bennetzen J.L."/>
            <person name="Chen S."/>
            <person name="Ma X."/>
            <person name="Wang X."/>
            <person name="Yssel A.E.J."/>
            <person name="Chaluvadi S.R."/>
            <person name="Johnson M."/>
            <person name="Gangashetty P."/>
            <person name="Hamidou F."/>
            <person name="Sanogo M.D."/>
            <person name="Zwaenepoel A."/>
            <person name="Wallace J."/>
            <person name="Van De Peer Y."/>
            <person name="Van Deynze A."/>
        </authorList>
    </citation>
    <scope>NUCLEOTIDE SEQUENCE</scope>
    <source>
        <tissue evidence="2">Leaves</tissue>
    </source>
</reference>
<feature type="domain" description="Disease resistance protein At4g27190-like leucine-rich repeats" evidence="1">
    <location>
        <begin position="733"/>
        <end position="837"/>
    </location>
</feature>